<dbReference type="PROSITE" id="PS51394">
    <property type="entry name" value="PFU"/>
    <property type="match status" value="1"/>
</dbReference>
<feature type="compositionally biased region" description="Pro residues" evidence="6">
    <location>
        <begin position="458"/>
        <end position="467"/>
    </location>
</feature>
<dbReference type="InterPro" id="IPR013535">
    <property type="entry name" value="PUL_dom"/>
</dbReference>
<feature type="repeat" description="WD" evidence="5">
    <location>
        <begin position="215"/>
        <end position="256"/>
    </location>
</feature>
<accession>A0AA36HQY8</accession>
<evidence type="ECO:0000256" key="6">
    <source>
        <dbReference type="SAM" id="MobiDB-lite"/>
    </source>
</evidence>
<evidence type="ECO:0000259" key="7">
    <source>
        <dbReference type="PROSITE" id="PS51394"/>
    </source>
</evidence>
<dbReference type="CDD" id="cd00200">
    <property type="entry name" value="WD40"/>
    <property type="match status" value="1"/>
</dbReference>
<comment type="subcellular location">
    <subcellularLocation>
        <location evidence="1">Cytoplasm</location>
    </subcellularLocation>
</comment>
<organism evidence="9 10">
    <name type="scientific">Effrenium voratum</name>
    <dbReference type="NCBI Taxonomy" id="2562239"/>
    <lineage>
        <taxon>Eukaryota</taxon>
        <taxon>Sar</taxon>
        <taxon>Alveolata</taxon>
        <taxon>Dinophyceae</taxon>
        <taxon>Suessiales</taxon>
        <taxon>Symbiodiniaceae</taxon>
        <taxon>Effrenium</taxon>
    </lineage>
</organism>
<evidence type="ECO:0000256" key="2">
    <source>
        <dbReference type="ARBA" id="ARBA00022490"/>
    </source>
</evidence>
<dbReference type="PROSITE" id="PS50294">
    <property type="entry name" value="WD_REPEATS_REGION"/>
    <property type="match status" value="2"/>
</dbReference>
<dbReference type="AlphaFoldDB" id="A0AA36HQY8"/>
<evidence type="ECO:0000259" key="8">
    <source>
        <dbReference type="PROSITE" id="PS51396"/>
    </source>
</evidence>
<dbReference type="InterPro" id="IPR015943">
    <property type="entry name" value="WD40/YVTN_repeat-like_dom_sf"/>
</dbReference>
<dbReference type="PRINTS" id="PR00320">
    <property type="entry name" value="GPROTEINBRPT"/>
</dbReference>
<evidence type="ECO:0000256" key="3">
    <source>
        <dbReference type="ARBA" id="ARBA00022574"/>
    </source>
</evidence>
<evidence type="ECO:0000256" key="1">
    <source>
        <dbReference type="ARBA" id="ARBA00004496"/>
    </source>
</evidence>
<dbReference type="PROSITE" id="PS50082">
    <property type="entry name" value="WD_REPEATS_2"/>
    <property type="match status" value="4"/>
</dbReference>
<keyword evidence="3 5" id="KW-0853">WD repeat</keyword>
<dbReference type="PANTHER" id="PTHR19849:SF0">
    <property type="entry name" value="PHOSPHOLIPASE A-2-ACTIVATING PROTEIN"/>
    <property type="match status" value="1"/>
</dbReference>
<evidence type="ECO:0000256" key="4">
    <source>
        <dbReference type="ARBA" id="ARBA00022737"/>
    </source>
</evidence>
<dbReference type="GO" id="GO:0043130">
    <property type="term" value="F:ubiquitin binding"/>
    <property type="evidence" value="ECO:0007669"/>
    <property type="project" value="TreeGrafter"/>
</dbReference>
<keyword evidence="2" id="KW-0963">Cytoplasm</keyword>
<feature type="region of interest" description="Disordered" evidence="6">
    <location>
        <begin position="448"/>
        <end position="467"/>
    </location>
</feature>
<dbReference type="InterPro" id="IPR038122">
    <property type="entry name" value="PFU_sf"/>
</dbReference>
<proteinExistence type="predicted"/>
<feature type="domain" description="PUL" evidence="8">
    <location>
        <begin position="475"/>
        <end position="745"/>
    </location>
</feature>
<dbReference type="Gene3D" id="1.25.10.10">
    <property type="entry name" value="Leucine-rich Repeat Variant"/>
    <property type="match status" value="1"/>
</dbReference>
<dbReference type="Pfam" id="PF00400">
    <property type="entry name" value="WD40"/>
    <property type="match status" value="5"/>
</dbReference>
<dbReference type="InterPro" id="IPR001680">
    <property type="entry name" value="WD40_rpt"/>
</dbReference>
<keyword evidence="10" id="KW-1185">Reference proteome</keyword>
<dbReference type="Gene3D" id="3.10.20.870">
    <property type="entry name" value="PFU (PLAA family ubiquitin binding), C-terminal domain"/>
    <property type="match status" value="1"/>
</dbReference>
<gene>
    <name evidence="9" type="ORF">EVOR1521_LOCUS3405</name>
</gene>
<feature type="repeat" description="WD" evidence="5">
    <location>
        <begin position="97"/>
        <end position="136"/>
    </location>
</feature>
<dbReference type="SUPFAM" id="SSF50978">
    <property type="entry name" value="WD40 repeat-like"/>
    <property type="match status" value="1"/>
</dbReference>
<dbReference type="InterPro" id="IPR011989">
    <property type="entry name" value="ARM-like"/>
</dbReference>
<dbReference type="GO" id="GO:0005737">
    <property type="term" value="C:cytoplasm"/>
    <property type="evidence" value="ECO:0007669"/>
    <property type="project" value="UniProtKB-SubCell"/>
</dbReference>
<dbReference type="GO" id="GO:0010992">
    <property type="term" value="P:ubiquitin recycling"/>
    <property type="evidence" value="ECO:0007669"/>
    <property type="project" value="TreeGrafter"/>
</dbReference>
<feature type="domain" description="PFU" evidence="7">
    <location>
        <begin position="356"/>
        <end position="455"/>
    </location>
</feature>
<evidence type="ECO:0008006" key="11">
    <source>
        <dbReference type="Google" id="ProtNLM"/>
    </source>
</evidence>
<dbReference type="PROSITE" id="PS51396">
    <property type="entry name" value="PUL"/>
    <property type="match status" value="1"/>
</dbReference>
<dbReference type="Gene3D" id="2.130.10.10">
    <property type="entry name" value="YVTN repeat-like/Quinoprotein amine dehydrogenase"/>
    <property type="match status" value="1"/>
</dbReference>
<feature type="repeat" description="WD" evidence="5">
    <location>
        <begin position="176"/>
        <end position="208"/>
    </location>
</feature>
<dbReference type="InterPro" id="IPR036322">
    <property type="entry name" value="WD40_repeat_dom_sf"/>
</dbReference>
<evidence type="ECO:0000313" key="9">
    <source>
        <dbReference type="EMBL" id="CAJ1373647.1"/>
    </source>
</evidence>
<dbReference type="EMBL" id="CAUJNA010000206">
    <property type="protein sequence ID" value="CAJ1373647.1"/>
    <property type="molecule type" value="Genomic_DNA"/>
</dbReference>
<protein>
    <recommendedName>
        <fullName evidence="11">Phospholipase A-2-activating protein</fullName>
    </recommendedName>
</protein>
<keyword evidence="4" id="KW-0677">Repeat</keyword>
<reference evidence="9" key="1">
    <citation type="submission" date="2023-08" db="EMBL/GenBank/DDBJ databases">
        <authorList>
            <person name="Chen Y."/>
            <person name="Shah S."/>
            <person name="Dougan E. K."/>
            <person name="Thang M."/>
            <person name="Chan C."/>
        </authorList>
    </citation>
    <scope>NUCLEOTIDE SEQUENCE</scope>
</reference>
<dbReference type="PANTHER" id="PTHR19849">
    <property type="entry name" value="PHOSPHOLIPASE A-2-ACTIVATING PROTEIN"/>
    <property type="match status" value="1"/>
</dbReference>
<sequence>MDVELELSQQLQGHESQVRCVALLGDGTLVSGGLDSQVIIWRRGENESFALVKKLSLHTDFVFTLAASHAEPGAFYSGSKDKTAFKCDREGNPCIQFQGHEGPVCSIVEVGEKVVTGAWDGTAKVWDSSNGSCLHTLEAGAHAVSVASLPTGEIVTGSQDKSLRVFRGNTCVHKVDEAHGDIIRCIASSSSAMATASNDGSVKLWSFDGIQMAVLPGHQSYVYGVAFSSDNSEVLSASDDCTLKVWSISDSQCKQSINHAGTVWQAIALPNSDVVSACGDMVVRVWTRDPARMAPEAERTTQQEIAQQAAVAASQKGSSSVPMDSVVDISKMPTTVGKKNGEVKMFNDNGTVFAFMWNAGARIWDKVGEVMGSEVQKKHYEGDDVFPKGEYDFVFDVDMGPSRGTSQLPYNKGQNPLLAAENFCAREQIHKSNTEQIRQFIIQNAGEGAGSGASSAPTPAPAPAPAPVPKEAVTGVFPVLQPAVFKDGKFPALQGKILEFNGQVDESLQLDPVEVNHLTAGISKLQMGVSTELRDCEKEIITKTLGKWPNDKLFPVVDLWRLLLAHPSSADLFKGSDRGTSYILQVLSLLAADINGPLGLCAARYLANLFIYQTNKYAAFDKRDLVLNGVEAALNSSNKHTKLACTSVLLNLAIVLYESSQPPKAFDESCGLRVARLALTFLAKAEEEDARCRAMLAIGTLLTRDQAKRALSAECAAADLTGKIAALEGKLGPAAASDLRSLLQK</sequence>
<dbReference type="SMART" id="SM00320">
    <property type="entry name" value="WD40"/>
    <property type="match status" value="7"/>
</dbReference>
<feature type="repeat" description="WD" evidence="5">
    <location>
        <begin position="11"/>
        <end position="41"/>
    </location>
</feature>
<dbReference type="GO" id="GO:0005634">
    <property type="term" value="C:nucleus"/>
    <property type="evidence" value="ECO:0007669"/>
    <property type="project" value="TreeGrafter"/>
</dbReference>
<dbReference type="Pfam" id="PF08324">
    <property type="entry name" value="PUL"/>
    <property type="match status" value="1"/>
</dbReference>
<dbReference type="Proteomes" id="UP001178507">
    <property type="component" value="Unassembled WGS sequence"/>
</dbReference>
<evidence type="ECO:0000313" key="10">
    <source>
        <dbReference type="Proteomes" id="UP001178507"/>
    </source>
</evidence>
<dbReference type="InterPro" id="IPR015155">
    <property type="entry name" value="PFU"/>
</dbReference>
<dbReference type="InterPro" id="IPR020472">
    <property type="entry name" value="WD40_PAC1"/>
</dbReference>
<comment type="caution">
    <text evidence="9">The sequence shown here is derived from an EMBL/GenBank/DDBJ whole genome shotgun (WGS) entry which is preliminary data.</text>
</comment>
<dbReference type="Pfam" id="PF09070">
    <property type="entry name" value="PFU"/>
    <property type="match status" value="1"/>
</dbReference>
<name>A0AA36HQY8_9DINO</name>
<dbReference type="GO" id="GO:0043161">
    <property type="term" value="P:proteasome-mediated ubiquitin-dependent protein catabolic process"/>
    <property type="evidence" value="ECO:0007669"/>
    <property type="project" value="TreeGrafter"/>
</dbReference>
<evidence type="ECO:0000256" key="5">
    <source>
        <dbReference type="PROSITE-ProRule" id="PRU00221"/>
    </source>
</evidence>